<organism evidence="3 4">
    <name type="scientific">Actinoplanes lutulentus</name>
    <dbReference type="NCBI Taxonomy" id="1287878"/>
    <lineage>
        <taxon>Bacteria</taxon>
        <taxon>Bacillati</taxon>
        <taxon>Actinomycetota</taxon>
        <taxon>Actinomycetes</taxon>
        <taxon>Micromonosporales</taxon>
        <taxon>Micromonosporaceae</taxon>
        <taxon>Actinoplanes</taxon>
    </lineage>
</organism>
<dbReference type="Gene3D" id="2.30.110.10">
    <property type="entry name" value="Electron Transport, Fmn-binding Protein, Chain A"/>
    <property type="match status" value="1"/>
</dbReference>
<protein>
    <recommendedName>
        <fullName evidence="2">Pyridoxamine 5'-phosphate oxidase N-terminal domain-containing protein</fullName>
    </recommendedName>
</protein>
<dbReference type="Pfam" id="PF01243">
    <property type="entry name" value="PNPOx_N"/>
    <property type="match status" value="1"/>
</dbReference>
<name>A0A327YXT8_9ACTN</name>
<dbReference type="EMBL" id="QLMJ01000027">
    <property type="protein sequence ID" value="RAK26515.1"/>
    <property type="molecule type" value="Genomic_DNA"/>
</dbReference>
<keyword evidence="1" id="KW-0175">Coiled coil</keyword>
<dbReference type="InterPro" id="IPR011576">
    <property type="entry name" value="Pyridox_Oxase_N"/>
</dbReference>
<evidence type="ECO:0000259" key="2">
    <source>
        <dbReference type="Pfam" id="PF01243"/>
    </source>
</evidence>
<gene>
    <name evidence="3" type="ORF">B0I29_127105</name>
</gene>
<keyword evidence="4" id="KW-1185">Reference proteome</keyword>
<feature type="domain" description="Pyridoxamine 5'-phosphate oxidase N-terminal" evidence="2">
    <location>
        <begin position="45"/>
        <end position="136"/>
    </location>
</feature>
<dbReference type="SUPFAM" id="SSF50475">
    <property type="entry name" value="FMN-binding split barrel"/>
    <property type="match status" value="1"/>
</dbReference>
<dbReference type="Proteomes" id="UP000249341">
    <property type="component" value="Unassembled WGS sequence"/>
</dbReference>
<accession>A0A327YXT8</accession>
<dbReference type="PANTHER" id="PTHR42815:SF2">
    <property type="entry name" value="FAD-BINDING, PUTATIVE (AFU_ORTHOLOGUE AFUA_6G07600)-RELATED"/>
    <property type="match status" value="1"/>
</dbReference>
<dbReference type="OrthoDB" id="9786134at2"/>
<reference evidence="3 4" key="1">
    <citation type="submission" date="2018-06" db="EMBL/GenBank/DDBJ databases">
        <title>Genomic Encyclopedia of Type Strains, Phase III (KMG-III): the genomes of soil and plant-associated and newly described type strains.</title>
        <authorList>
            <person name="Whitman W."/>
        </authorList>
    </citation>
    <scope>NUCLEOTIDE SEQUENCE [LARGE SCALE GENOMIC DNA]</scope>
    <source>
        <strain evidence="3 4">CGMCC 4.7090</strain>
    </source>
</reference>
<feature type="coiled-coil region" evidence="1">
    <location>
        <begin position="185"/>
        <end position="212"/>
    </location>
</feature>
<evidence type="ECO:0000256" key="1">
    <source>
        <dbReference type="SAM" id="Coils"/>
    </source>
</evidence>
<comment type="caution">
    <text evidence="3">The sequence shown here is derived from an EMBL/GenBank/DDBJ whole genome shotgun (WGS) entry which is preliminary data.</text>
</comment>
<sequence>MPHRYLTALETPSVEAAQQEYGSHTAMRRLIAGWDTDAELGEDEAAFIAERDTFYLGTAGESGWPYVQHRGGPPGFLKVLDAGLLGWADYRGNRQYVSIGNLRSSAKVSIFLIDYARQQRLKILGEARVVDARRADAADLVAKVSTPGYRAHVERVITVEVHGYDWNCPQHITPRWTQAELAPVLEKLHGELKDLRDTNRRLLGELTELRGRKPGTAS</sequence>
<evidence type="ECO:0000313" key="3">
    <source>
        <dbReference type="EMBL" id="RAK26515.1"/>
    </source>
</evidence>
<dbReference type="RefSeq" id="WP_111654628.1">
    <property type="nucleotide sequence ID" value="NZ_JACHWI010000006.1"/>
</dbReference>
<dbReference type="PANTHER" id="PTHR42815">
    <property type="entry name" value="FAD-BINDING, PUTATIVE (AFU_ORTHOLOGUE AFUA_6G07600)-RELATED"/>
    <property type="match status" value="1"/>
</dbReference>
<evidence type="ECO:0000313" key="4">
    <source>
        <dbReference type="Proteomes" id="UP000249341"/>
    </source>
</evidence>
<dbReference type="InterPro" id="IPR012349">
    <property type="entry name" value="Split_barrel_FMN-bd"/>
</dbReference>
<dbReference type="AlphaFoldDB" id="A0A327YXT8"/>
<proteinExistence type="predicted"/>